<evidence type="ECO:0000256" key="1">
    <source>
        <dbReference type="SAM" id="MobiDB-lite"/>
    </source>
</evidence>
<dbReference type="Proteomes" id="UP000321261">
    <property type="component" value="Unassembled WGS sequence"/>
</dbReference>
<reference evidence="2 3" key="1">
    <citation type="submission" date="2019-06" db="EMBL/GenBank/DDBJ databases">
        <title>Sequencing the genomes of 1000 actinobacteria strains.</title>
        <authorList>
            <person name="Klenk H.-P."/>
        </authorList>
    </citation>
    <scope>NUCLEOTIDE SEQUENCE [LARGE SCALE GENOMIC DNA]</scope>
    <source>
        <strain evidence="2 3">DSM 45671</strain>
    </source>
</reference>
<dbReference type="EMBL" id="VIWU01000001">
    <property type="protein sequence ID" value="TWF77277.1"/>
    <property type="molecule type" value="Genomic_DNA"/>
</dbReference>
<evidence type="ECO:0000313" key="3">
    <source>
        <dbReference type="Proteomes" id="UP000321261"/>
    </source>
</evidence>
<accession>A0A561SQZ3</accession>
<evidence type="ECO:0000313" key="2">
    <source>
        <dbReference type="EMBL" id="TWF77277.1"/>
    </source>
</evidence>
<dbReference type="OrthoDB" id="535891at2"/>
<gene>
    <name evidence="2" type="ORF">FHX44_113182</name>
</gene>
<name>A0A561SQZ3_9PSEU</name>
<proteinExistence type="predicted"/>
<protein>
    <submittedName>
        <fullName evidence="2">Uncharacterized protein</fullName>
    </submittedName>
</protein>
<comment type="caution">
    <text evidence="2">The sequence shown here is derived from an EMBL/GenBank/DDBJ whole genome shotgun (WGS) entry which is preliminary data.</text>
</comment>
<feature type="region of interest" description="Disordered" evidence="1">
    <location>
        <begin position="47"/>
        <end position="93"/>
    </location>
</feature>
<feature type="compositionally biased region" description="Low complexity" evidence="1">
    <location>
        <begin position="1"/>
        <end position="21"/>
    </location>
</feature>
<feature type="region of interest" description="Disordered" evidence="1">
    <location>
        <begin position="1"/>
        <end position="29"/>
    </location>
</feature>
<dbReference type="AlphaFoldDB" id="A0A561SQZ3"/>
<keyword evidence="3" id="KW-1185">Reference proteome</keyword>
<sequence length="209" mass="22585">MDGVLSGCDAAADSADPAPRRGALKRGSHVTADVSIRAELAARILRVDGQRPDRPPGLSTVWRSGHLPPELPGDTSHGEDQARWAPPGAPSPRAADRLVDPWAAALPLNVGMRGYLGACVNRPADVRHLRAVGDVDGLGIASCLDAWRWLFRPDVVLRPFANAWLNVAQRGDHHAHVFDAEPFVGEARPGRRRHVHVLKPRRGLLRVAA</sequence>
<organism evidence="2 3">
    <name type="scientific">Pseudonocardia hierapolitana</name>
    <dbReference type="NCBI Taxonomy" id="1128676"/>
    <lineage>
        <taxon>Bacteria</taxon>
        <taxon>Bacillati</taxon>
        <taxon>Actinomycetota</taxon>
        <taxon>Actinomycetes</taxon>
        <taxon>Pseudonocardiales</taxon>
        <taxon>Pseudonocardiaceae</taxon>
        <taxon>Pseudonocardia</taxon>
    </lineage>
</organism>